<feature type="non-terminal residue" evidence="1">
    <location>
        <position position="1"/>
    </location>
</feature>
<comment type="caution">
    <text evidence="1">The sequence shown here is derived from an EMBL/GenBank/DDBJ whole genome shotgun (WGS) entry which is preliminary data.</text>
</comment>
<gene>
    <name evidence="1" type="ORF">S01H1_44026</name>
</gene>
<evidence type="ECO:0000313" key="1">
    <source>
        <dbReference type="EMBL" id="GAG04143.1"/>
    </source>
</evidence>
<dbReference type="EMBL" id="BARS01028067">
    <property type="protein sequence ID" value="GAG04143.1"/>
    <property type="molecule type" value="Genomic_DNA"/>
</dbReference>
<accession>X0UV19</accession>
<proteinExistence type="predicted"/>
<name>X0UV19_9ZZZZ</name>
<dbReference type="AlphaFoldDB" id="X0UV19"/>
<protein>
    <submittedName>
        <fullName evidence="1">Uncharacterized protein</fullName>
    </submittedName>
</protein>
<organism evidence="1">
    <name type="scientific">marine sediment metagenome</name>
    <dbReference type="NCBI Taxonomy" id="412755"/>
    <lineage>
        <taxon>unclassified sequences</taxon>
        <taxon>metagenomes</taxon>
        <taxon>ecological metagenomes</taxon>
    </lineage>
</organism>
<sequence>AGAFADFLDWSKELGKILKIDVSGTVAGLRAFAGGKTPGAAVRIGAGAADARTAAAAAHMGAGLGAAVIGGRAAAGLRDEFVGPLPLPARPEIPGVREMSLAGGEDTVGEFALATAALKDAADAVLASKEVCFQIQSIINMDSRELAHAQAKYQGELKDRTGATLMPWQRRQLLVNAGST</sequence>
<reference evidence="1" key="1">
    <citation type="journal article" date="2014" name="Front. Microbiol.">
        <title>High frequency of phylogenetically diverse reductive dehalogenase-homologous genes in deep subseafloor sedimentary metagenomes.</title>
        <authorList>
            <person name="Kawai M."/>
            <person name="Futagami T."/>
            <person name="Toyoda A."/>
            <person name="Takaki Y."/>
            <person name="Nishi S."/>
            <person name="Hori S."/>
            <person name="Arai W."/>
            <person name="Tsubouchi T."/>
            <person name="Morono Y."/>
            <person name="Uchiyama I."/>
            <person name="Ito T."/>
            <person name="Fujiyama A."/>
            <person name="Inagaki F."/>
            <person name="Takami H."/>
        </authorList>
    </citation>
    <scope>NUCLEOTIDE SEQUENCE</scope>
    <source>
        <strain evidence="1">Expedition CK06-06</strain>
    </source>
</reference>